<evidence type="ECO:0000259" key="4">
    <source>
        <dbReference type="PROSITE" id="PS50043"/>
    </source>
</evidence>
<evidence type="ECO:0000313" key="5">
    <source>
        <dbReference type="EMBL" id="TFU88691.1"/>
    </source>
</evidence>
<dbReference type="OrthoDB" id="1727128at2"/>
<proteinExistence type="predicted"/>
<sequence length="253" mass="29410">MLFNLDDFFEGVTDEECNGTIYYKISQLLIDTLDAMSRVSGESLYVINYLSRGFLYVSQNPLFLNGYLREDVLKMGYSFYEKNLPQEDIDMLLEINKKGFAFFYQQPIEDRLKFTISYDFRLLQKNKSTTMINHKLTPILLTPKGNIWLALCSVMLSTEKKSGNVYINKSGGLHRLRYSFEGKRWRSTEVVSLSKIENVILKLSAQGLSNKQIAETIYLNINTIKFHKKNIYQKLNVKNITEAIVFAHNNYII</sequence>
<dbReference type="SUPFAM" id="SSF46894">
    <property type="entry name" value="C-terminal effector domain of the bipartite response regulators"/>
    <property type="match status" value="1"/>
</dbReference>
<keyword evidence="2" id="KW-0238">DNA-binding</keyword>
<accession>A0A4Y9IK39</accession>
<dbReference type="PRINTS" id="PR00038">
    <property type="entry name" value="HTHLUXR"/>
</dbReference>
<protein>
    <submittedName>
        <fullName evidence="5">Response regulator transcription factor</fullName>
    </submittedName>
</protein>
<dbReference type="Gene3D" id="3.30.450.20">
    <property type="entry name" value="PAS domain"/>
    <property type="match status" value="1"/>
</dbReference>
<dbReference type="PROSITE" id="PS50043">
    <property type="entry name" value="HTH_LUXR_2"/>
    <property type="match status" value="1"/>
</dbReference>
<dbReference type="GO" id="GO:0006355">
    <property type="term" value="P:regulation of DNA-templated transcription"/>
    <property type="evidence" value="ECO:0007669"/>
    <property type="project" value="InterPro"/>
</dbReference>
<dbReference type="RefSeq" id="WP_135105925.1">
    <property type="nucleotide sequence ID" value="NZ_JADGKW010000004.1"/>
</dbReference>
<dbReference type="CDD" id="cd06170">
    <property type="entry name" value="LuxR_C_like"/>
    <property type="match status" value="1"/>
</dbReference>
<evidence type="ECO:0000256" key="2">
    <source>
        <dbReference type="ARBA" id="ARBA00023125"/>
    </source>
</evidence>
<gene>
    <name evidence="5" type="ORF">E4T88_12510</name>
</gene>
<dbReference type="PROSITE" id="PS00622">
    <property type="entry name" value="HTH_LUXR_1"/>
    <property type="match status" value="1"/>
</dbReference>
<evidence type="ECO:0000256" key="1">
    <source>
        <dbReference type="ARBA" id="ARBA00023015"/>
    </source>
</evidence>
<feature type="domain" description="HTH luxR-type" evidence="4">
    <location>
        <begin position="186"/>
        <end position="251"/>
    </location>
</feature>
<evidence type="ECO:0000256" key="3">
    <source>
        <dbReference type="ARBA" id="ARBA00023163"/>
    </source>
</evidence>
<dbReference type="InterPro" id="IPR016032">
    <property type="entry name" value="Sig_transdc_resp-reg_C-effctor"/>
</dbReference>
<dbReference type="Pfam" id="PF00196">
    <property type="entry name" value="GerE"/>
    <property type="match status" value="1"/>
</dbReference>
<dbReference type="GO" id="GO:0003677">
    <property type="term" value="F:DNA binding"/>
    <property type="evidence" value="ECO:0007669"/>
    <property type="project" value="UniProtKB-KW"/>
</dbReference>
<reference evidence="5 6" key="1">
    <citation type="submission" date="2019-03" db="EMBL/GenBank/DDBJ databases">
        <title>Diversity of the mouse oral microbiome.</title>
        <authorList>
            <person name="Joseph S."/>
            <person name="Aduse-Opoku J."/>
            <person name="Curtis M."/>
            <person name="Wade W."/>
            <person name="Hashim A."/>
        </authorList>
    </citation>
    <scope>NUCLEOTIDE SEQUENCE [LARGE SCALE GENOMIC DNA]</scope>
    <source>
        <strain evidence="5 6">P11</strain>
    </source>
</reference>
<dbReference type="PANTHER" id="PTHR44688">
    <property type="entry name" value="DNA-BINDING TRANSCRIPTIONAL ACTIVATOR DEVR_DOSR"/>
    <property type="match status" value="1"/>
</dbReference>
<dbReference type="EMBL" id="SPPK01000004">
    <property type="protein sequence ID" value="TFU88691.1"/>
    <property type="molecule type" value="Genomic_DNA"/>
</dbReference>
<dbReference type="InterPro" id="IPR000792">
    <property type="entry name" value="Tscrpt_reg_LuxR_C"/>
</dbReference>
<dbReference type="Proteomes" id="UP000298285">
    <property type="component" value="Unassembled WGS sequence"/>
</dbReference>
<dbReference type="Gene3D" id="1.10.10.10">
    <property type="entry name" value="Winged helix-like DNA-binding domain superfamily/Winged helix DNA-binding domain"/>
    <property type="match status" value="1"/>
</dbReference>
<dbReference type="InterPro" id="IPR036388">
    <property type="entry name" value="WH-like_DNA-bd_sf"/>
</dbReference>
<name>A0A4Y9IK39_9BACT</name>
<comment type="caution">
    <text evidence="5">The sequence shown here is derived from an EMBL/GenBank/DDBJ whole genome shotgun (WGS) entry which is preliminary data.</text>
</comment>
<dbReference type="SMART" id="SM00421">
    <property type="entry name" value="HTH_LUXR"/>
    <property type="match status" value="1"/>
</dbReference>
<dbReference type="PANTHER" id="PTHR44688:SF16">
    <property type="entry name" value="DNA-BINDING TRANSCRIPTIONAL ACTIVATOR DEVR_DOSR"/>
    <property type="match status" value="1"/>
</dbReference>
<keyword evidence="3" id="KW-0804">Transcription</keyword>
<organism evidence="5 6">
    <name type="scientific">Dysgonomonas mossii</name>
    <dbReference type="NCBI Taxonomy" id="163665"/>
    <lineage>
        <taxon>Bacteria</taxon>
        <taxon>Pseudomonadati</taxon>
        <taxon>Bacteroidota</taxon>
        <taxon>Bacteroidia</taxon>
        <taxon>Bacteroidales</taxon>
        <taxon>Dysgonomonadaceae</taxon>
        <taxon>Dysgonomonas</taxon>
    </lineage>
</organism>
<keyword evidence="1" id="KW-0805">Transcription regulation</keyword>
<dbReference type="AlphaFoldDB" id="A0A4Y9IK39"/>
<evidence type="ECO:0000313" key="6">
    <source>
        <dbReference type="Proteomes" id="UP000298285"/>
    </source>
</evidence>